<evidence type="ECO:0000256" key="10">
    <source>
        <dbReference type="ARBA" id="ARBA00023012"/>
    </source>
</evidence>
<dbReference type="InterPro" id="IPR003661">
    <property type="entry name" value="HisK_dim/P_dom"/>
</dbReference>
<dbReference type="InterPro" id="IPR003594">
    <property type="entry name" value="HATPase_dom"/>
</dbReference>
<keyword evidence="9 12" id="KW-1133">Transmembrane helix</keyword>
<comment type="catalytic activity">
    <reaction evidence="1">
        <text>ATP + protein L-histidine = ADP + protein N-phospho-L-histidine.</text>
        <dbReference type="EC" id="2.7.13.3"/>
    </reaction>
</comment>
<dbReference type="CDD" id="cd00082">
    <property type="entry name" value="HisKA"/>
    <property type="match status" value="1"/>
</dbReference>
<dbReference type="PANTHER" id="PTHR43711">
    <property type="entry name" value="TWO-COMPONENT HISTIDINE KINASE"/>
    <property type="match status" value="1"/>
</dbReference>
<dbReference type="InterPro" id="IPR050736">
    <property type="entry name" value="Sensor_HK_Regulatory"/>
</dbReference>
<feature type="domain" description="PAS" evidence="14">
    <location>
        <begin position="446"/>
        <end position="511"/>
    </location>
</feature>
<evidence type="ECO:0000259" key="15">
    <source>
        <dbReference type="PROSITE" id="PS50113"/>
    </source>
</evidence>
<keyword evidence="10" id="KW-0902">Two-component regulatory system</keyword>
<dbReference type="InterPro" id="IPR036890">
    <property type="entry name" value="HATPase_C_sf"/>
</dbReference>
<dbReference type="InterPro" id="IPR004358">
    <property type="entry name" value="Sig_transdc_His_kin-like_C"/>
</dbReference>
<feature type="transmembrane region" description="Helical" evidence="12">
    <location>
        <begin position="215"/>
        <end position="243"/>
    </location>
</feature>
<dbReference type="Gene3D" id="1.10.287.130">
    <property type="match status" value="1"/>
</dbReference>
<feature type="transmembrane region" description="Helical" evidence="12">
    <location>
        <begin position="249"/>
        <end position="274"/>
    </location>
</feature>
<feature type="transmembrane region" description="Helical" evidence="12">
    <location>
        <begin position="286"/>
        <end position="307"/>
    </location>
</feature>
<keyword evidence="7 12" id="KW-0812">Transmembrane</keyword>
<dbReference type="NCBIfam" id="TIGR00229">
    <property type="entry name" value="sensory_box"/>
    <property type="match status" value="2"/>
</dbReference>
<dbReference type="CDD" id="cd00130">
    <property type="entry name" value="PAS"/>
    <property type="match status" value="2"/>
</dbReference>
<dbReference type="Gene3D" id="3.30.450.20">
    <property type="entry name" value="PAS domain"/>
    <property type="match status" value="2"/>
</dbReference>
<sequence length="949" mass="100956">MSVDHSAARPVALRAAASTVAPGGTSPPGRWLVVASSLVTLFVLMATADAFTPPGALWPAFWPASAVGVCLLATSSRQRWPELGLAVLLVATGGFVVLGADPLLALLLALGVLTEVLVTSVVLVRGGRRRAVLETPGDLGRIVVGATLGAFAVAVGTAVATTAGASPFVEVWRGVGLAHATSTTIVVATVLLVARPEERAEPRRLETLLQVGTSILVLLLVLGAPSTIALAALPVPVLLWVAWRLSPALAAVELTVTVAAVALATPVGVGPFGALADLEGPQALDLLVPAYAAALAAVTLLLAVASLERRASLEEAVARHETFQKSISESVIGTMLLRPTPEGLEVLEANGPAADLLGSSIGRLRGRVWTDGLTERQRLQIDRLCHGMSLGVSTKHELEMHLRGSTSRWVRLALSWVRDTPDGGMVTVQLVDLTHERDLQFALAQERDLSAAVLDNAQTLILVLDRDGRILKINRAVEEMCGVTMAEVFDRPVWDVLAAPENRDAARAQLEVEGPPETEGRMAGEHDWVTATGERRTVSWTSAQLRADDPGSLRVFTARDVTEERRAQRLVTDVLDAATGTAIVGTDEHGIVTFFNPGAEQMLGYSSAEVVGRVTPQFFHDPVEVAERAESLGVAPGFEVFTAPVAHTGSPDRRDWSWVRKDGQRLTVSVTVSPMRSGGGALVGYLAVAEDVTERARGEVALRQALERERRANERLEELDRIKSDFVASVSHELRTPMTSVLGFTQLLTSEVAGSLNEKQMDLLERVDRNGQRLLALIEDLLTLSRIEAGSWEFSAAEVEMTSVVAAAMSATADLLRGRELDVVVELDREADTTVVGDFTKLEQAMVNLVANALKFTRDGGRVRVSLVAEDGHAVVRVADTGIGIDADEVGQVFDRFFRSSLANRAAIPGTGLGLTIVKSIIDHHGGQVAVTSEPGEGTEFAVRLPLAV</sequence>
<dbReference type="Pfam" id="PF05231">
    <property type="entry name" value="MASE1"/>
    <property type="match status" value="1"/>
</dbReference>
<dbReference type="PROSITE" id="PS50113">
    <property type="entry name" value="PAC"/>
    <property type="match status" value="1"/>
</dbReference>
<dbReference type="PROSITE" id="PS50109">
    <property type="entry name" value="HIS_KIN"/>
    <property type="match status" value="1"/>
</dbReference>
<dbReference type="PRINTS" id="PR00344">
    <property type="entry name" value="BCTRLSENSOR"/>
</dbReference>
<feature type="domain" description="PAC" evidence="15">
    <location>
        <begin position="652"/>
        <end position="704"/>
    </location>
</feature>
<dbReference type="PROSITE" id="PS50112">
    <property type="entry name" value="PAS"/>
    <property type="match status" value="2"/>
</dbReference>
<dbReference type="InterPro" id="IPR001610">
    <property type="entry name" value="PAC"/>
</dbReference>
<feature type="transmembrane region" description="Helical" evidence="12">
    <location>
        <begin position="57"/>
        <end position="76"/>
    </location>
</feature>
<accession>A0ABW0BNK6</accession>
<evidence type="ECO:0000256" key="12">
    <source>
        <dbReference type="SAM" id="Phobius"/>
    </source>
</evidence>
<dbReference type="Gene3D" id="3.30.565.10">
    <property type="entry name" value="Histidine kinase-like ATPase, C-terminal domain"/>
    <property type="match status" value="1"/>
</dbReference>
<evidence type="ECO:0000313" key="17">
    <source>
        <dbReference type="Proteomes" id="UP001596087"/>
    </source>
</evidence>
<dbReference type="SMART" id="SM00086">
    <property type="entry name" value="PAC"/>
    <property type="match status" value="2"/>
</dbReference>
<dbReference type="InterPro" id="IPR000700">
    <property type="entry name" value="PAS-assoc_C"/>
</dbReference>
<proteinExistence type="predicted"/>
<evidence type="ECO:0000256" key="8">
    <source>
        <dbReference type="ARBA" id="ARBA00022777"/>
    </source>
</evidence>
<keyword evidence="8" id="KW-0418">Kinase</keyword>
<dbReference type="EC" id="2.7.13.3" evidence="3"/>
<dbReference type="SUPFAM" id="SSF47384">
    <property type="entry name" value="Homodimeric domain of signal transducing histidine kinase"/>
    <property type="match status" value="1"/>
</dbReference>
<evidence type="ECO:0000259" key="13">
    <source>
        <dbReference type="PROSITE" id="PS50109"/>
    </source>
</evidence>
<keyword evidence="17" id="KW-1185">Reference proteome</keyword>
<evidence type="ECO:0000259" key="14">
    <source>
        <dbReference type="PROSITE" id="PS50112"/>
    </source>
</evidence>
<feature type="domain" description="Histidine kinase" evidence="13">
    <location>
        <begin position="729"/>
        <end position="949"/>
    </location>
</feature>
<dbReference type="EMBL" id="JBHSKD010000019">
    <property type="protein sequence ID" value="MFC5178166.1"/>
    <property type="molecule type" value="Genomic_DNA"/>
</dbReference>
<feature type="transmembrane region" description="Helical" evidence="12">
    <location>
        <begin position="171"/>
        <end position="194"/>
    </location>
</feature>
<dbReference type="SMART" id="SM00388">
    <property type="entry name" value="HisKA"/>
    <property type="match status" value="1"/>
</dbReference>
<evidence type="ECO:0000256" key="9">
    <source>
        <dbReference type="ARBA" id="ARBA00022989"/>
    </source>
</evidence>
<protein>
    <recommendedName>
        <fullName evidence="3">histidine kinase</fullName>
        <ecNumber evidence="3">2.7.13.3</ecNumber>
    </recommendedName>
</protein>
<dbReference type="InterPro" id="IPR013656">
    <property type="entry name" value="PAS_4"/>
</dbReference>
<dbReference type="Pfam" id="PF02518">
    <property type="entry name" value="HATPase_c"/>
    <property type="match status" value="1"/>
</dbReference>
<feature type="transmembrane region" description="Helical" evidence="12">
    <location>
        <begin position="83"/>
        <end position="100"/>
    </location>
</feature>
<dbReference type="RefSeq" id="WP_378591732.1">
    <property type="nucleotide sequence ID" value="NZ_JBHSKD010000019.1"/>
</dbReference>
<organism evidence="16 17">
    <name type="scientific">Nocardioides taihuensis</name>
    <dbReference type="NCBI Taxonomy" id="1835606"/>
    <lineage>
        <taxon>Bacteria</taxon>
        <taxon>Bacillati</taxon>
        <taxon>Actinomycetota</taxon>
        <taxon>Actinomycetes</taxon>
        <taxon>Propionibacteriales</taxon>
        <taxon>Nocardioidaceae</taxon>
        <taxon>Nocardioides</taxon>
    </lineage>
</organism>
<dbReference type="Pfam" id="PF08448">
    <property type="entry name" value="PAS_4"/>
    <property type="match status" value="1"/>
</dbReference>
<feature type="transmembrane region" description="Helical" evidence="12">
    <location>
        <begin position="106"/>
        <end position="127"/>
    </location>
</feature>
<feature type="domain" description="PAS" evidence="14">
    <location>
        <begin position="567"/>
        <end position="613"/>
    </location>
</feature>
<keyword evidence="6" id="KW-0808">Transferase</keyword>
<evidence type="ECO:0000256" key="2">
    <source>
        <dbReference type="ARBA" id="ARBA00004651"/>
    </source>
</evidence>
<dbReference type="Pfam" id="PF13426">
    <property type="entry name" value="PAS_9"/>
    <property type="match status" value="2"/>
</dbReference>
<evidence type="ECO:0000256" key="5">
    <source>
        <dbReference type="ARBA" id="ARBA00022553"/>
    </source>
</evidence>
<dbReference type="PANTHER" id="PTHR43711:SF31">
    <property type="entry name" value="HISTIDINE KINASE"/>
    <property type="match status" value="1"/>
</dbReference>
<feature type="transmembrane region" description="Helical" evidence="12">
    <location>
        <begin position="139"/>
        <end position="159"/>
    </location>
</feature>
<evidence type="ECO:0000313" key="16">
    <source>
        <dbReference type="EMBL" id="MFC5178166.1"/>
    </source>
</evidence>
<dbReference type="SMART" id="SM00387">
    <property type="entry name" value="HATPase_c"/>
    <property type="match status" value="1"/>
</dbReference>
<name>A0ABW0BNK6_9ACTN</name>
<dbReference type="InterPro" id="IPR005467">
    <property type="entry name" value="His_kinase_dom"/>
</dbReference>
<dbReference type="InterPro" id="IPR035965">
    <property type="entry name" value="PAS-like_dom_sf"/>
</dbReference>
<keyword evidence="4" id="KW-1003">Cell membrane</keyword>
<evidence type="ECO:0000256" key="1">
    <source>
        <dbReference type="ARBA" id="ARBA00000085"/>
    </source>
</evidence>
<comment type="subcellular location">
    <subcellularLocation>
        <location evidence="2">Cell membrane</location>
        <topology evidence="2">Multi-pass membrane protein</topology>
    </subcellularLocation>
</comment>
<keyword evidence="5" id="KW-0597">Phosphoprotein</keyword>
<feature type="transmembrane region" description="Helical" evidence="12">
    <location>
        <begin position="31"/>
        <end position="51"/>
    </location>
</feature>
<dbReference type="CDD" id="cd00075">
    <property type="entry name" value="HATPase"/>
    <property type="match status" value="1"/>
</dbReference>
<evidence type="ECO:0000256" key="4">
    <source>
        <dbReference type="ARBA" id="ARBA00022475"/>
    </source>
</evidence>
<evidence type="ECO:0000256" key="7">
    <source>
        <dbReference type="ARBA" id="ARBA00022692"/>
    </source>
</evidence>
<evidence type="ECO:0000256" key="11">
    <source>
        <dbReference type="ARBA" id="ARBA00023136"/>
    </source>
</evidence>
<dbReference type="InterPro" id="IPR000014">
    <property type="entry name" value="PAS"/>
</dbReference>
<keyword evidence="11 12" id="KW-0472">Membrane</keyword>
<comment type="caution">
    <text evidence="16">The sequence shown here is derived from an EMBL/GenBank/DDBJ whole genome shotgun (WGS) entry which is preliminary data.</text>
</comment>
<dbReference type="SUPFAM" id="SSF55874">
    <property type="entry name" value="ATPase domain of HSP90 chaperone/DNA topoisomerase II/histidine kinase"/>
    <property type="match status" value="1"/>
</dbReference>
<evidence type="ECO:0000256" key="6">
    <source>
        <dbReference type="ARBA" id="ARBA00022679"/>
    </source>
</evidence>
<reference evidence="17" key="1">
    <citation type="journal article" date="2019" name="Int. J. Syst. Evol. Microbiol.">
        <title>The Global Catalogue of Microorganisms (GCM) 10K type strain sequencing project: providing services to taxonomists for standard genome sequencing and annotation.</title>
        <authorList>
            <consortium name="The Broad Institute Genomics Platform"/>
            <consortium name="The Broad Institute Genome Sequencing Center for Infectious Disease"/>
            <person name="Wu L."/>
            <person name="Ma J."/>
        </authorList>
    </citation>
    <scope>NUCLEOTIDE SEQUENCE [LARGE SCALE GENOMIC DNA]</scope>
    <source>
        <strain evidence="17">DFY41</strain>
    </source>
</reference>
<dbReference type="SMART" id="SM00091">
    <property type="entry name" value="PAS"/>
    <property type="match status" value="3"/>
</dbReference>
<dbReference type="Proteomes" id="UP001596087">
    <property type="component" value="Unassembled WGS sequence"/>
</dbReference>
<evidence type="ECO:0000256" key="3">
    <source>
        <dbReference type="ARBA" id="ARBA00012438"/>
    </source>
</evidence>
<dbReference type="InterPro" id="IPR007895">
    <property type="entry name" value="MASE1"/>
</dbReference>
<dbReference type="Pfam" id="PF00512">
    <property type="entry name" value="HisKA"/>
    <property type="match status" value="1"/>
</dbReference>
<dbReference type="InterPro" id="IPR036097">
    <property type="entry name" value="HisK_dim/P_sf"/>
</dbReference>
<gene>
    <name evidence="16" type="ORF">ACFPGP_15900</name>
</gene>
<dbReference type="SUPFAM" id="SSF55785">
    <property type="entry name" value="PYP-like sensor domain (PAS domain)"/>
    <property type="match status" value="3"/>
</dbReference>